<dbReference type="SUPFAM" id="SSF50729">
    <property type="entry name" value="PH domain-like"/>
    <property type="match status" value="1"/>
</dbReference>
<dbReference type="InterPro" id="IPR002404">
    <property type="entry name" value="IRS_PTB"/>
</dbReference>
<dbReference type="EMBL" id="PZQS01000006">
    <property type="protein sequence ID" value="PVD28189.1"/>
    <property type="molecule type" value="Genomic_DNA"/>
</dbReference>
<evidence type="ECO:0000256" key="3">
    <source>
        <dbReference type="ARBA" id="ARBA00022707"/>
    </source>
</evidence>
<feature type="compositionally biased region" description="Low complexity" evidence="6">
    <location>
        <begin position="324"/>
        <end position="334"/>
    </location>
</feature>
<dbReference type="PROSITE" id="PS51064">
    <property type="entry name" value="IRS_PTB"/>
    <property type="match status" value="1"/>
</dbReference>
<feature type="region of interest" description="Disordered" evidence="6">
    <location>
        <begin position="313"/>
        <end position="354"/>
    </location>
</feature>
<evidence type="ECO:0000256" key="2">
    <source>
        <dbReference type="ARBA" id="ARBA00022553"/>
    </source>
</evidence>
<comment type="caution">
    <text evidence="8">The sequence shown here is derived from an EMBL/GenBank/DDBJ whole genome shotgun (WGS) entry which is preliminary data.</text>
</comment>
<dbReference type="SMART" id="SM00310">
    <property type="entry name" value="PTBI"/>
    <property type="match status" value="1"/>
</dbReference>
<dbReference type="GO" id="GO:0005737">
    <property type="term" value="C:cytoplasm"/>
    <property type="evidence" value="ECO:0007669"/>
    <property type="project" value="TreeGrafter"/>
</dbReference>
<accession>A0A2T7P444</accession>
<dbReference type="OrthoDB" id="6279276at2759"/>
<dbReference type="Gene3D" id="2.30.29.30">
    <property type="entry name" value="Pleckstrin-homology domain (PH domain)/Phosphotyrosine-binding domain (PTB)"/>
    <property type="match status" value="1"/>
</dbReference>
<comment type="subcellular location">
    <subcellularLocation>
        <location evidence="1">Membrane</location>
    </subcellularLocation>
</comment>
<dbReference type="GO" id="GO:0005104">
    <property type="term" value="F:fibroblast growth factor receptor binding"/>
    <property type="evidence" value="ECO:0007669"/>
    <property type="project" value="TreeGrafter"/>
</dbReference>
<dbReference type="GO" id="GO:0016020">
    <property type="term" value="C:membrane"/>
    <property type="evidence" value="ECO:0007669"/>
    <property type="project" value="UniProtKB-SubCell"/>
</dbReference>
<feature type="compositionally biased region" description="Polar residues" evidence="6">
    <location>
        <begin position="398"/>
        <end position="425"/>
    </location>
</feature>
<keyword evidence="5" id="KW-0449">Lipoprotein</keyword>
<gene>
    <name evidence="8" type="ORF">C0Q70_10775</name>
</gene>
<evidence type="ECO:0000256" key="4">
    <source>
        <dbReference type="ARBA" id="ARBA00023136"/>
    </source>
</evidence>
<dbReference type="InterPro" id="IPR050996">
    <property type="entry name" value="Docking_Protein_DOK"/>
</dbReference>
<dbReference type="AlphaFoldDB" id="A0A2T7P444"/>
<evidence type="ECO:0000313" key="9">
    <source>
        <dbReference type="Proteomes" id="UP000245119"/>
    </source>
</evidence>
<dbReference type="PANTHER" id="PTHR21258:SF55">
    <property type="entry name" value="FI23523P1"/>
    <property type="match status" value="1"/>
</dbReference>
<evidence type="ECO:0000259" key="7">
    <source>
        <dbReference type="PROSITE" id="PS51064"/>
    </source>
</evidence>
<organism evidence="8 9">
    <name type="scientific">Pomacea canaliculata</name>
    <name type="common">Golden apple snail</name>
    <dbReference type="NCBI Taxonomy" id="400727"/>
    <lineage>
        <taxon>Eukaryota</taxon>
        <taxon>Metazoa</taxon>
        <taxon>Spiralia</taxon>
        <taxon>Lophotrochozoa</taxon>
        <taxon>Mollusca</taxon>
        <taxon>Gastropoda</taxon>
        <taxon>Caenogastropoda</taxon>
        <taxon>Architaenioglossa</taxon>
        <taxon>Ampullarioidea</taxon>
        <taxon>Ampullariidae</taxon>
        <taxon>Pomacea</taxon>
    </lineage>
</organism>
<dbReference type="GO" id="GO:0008543">
    <property type="term" value="P:fibroblast growth factor receptor signaling pathway"/>
    <property type="evidence" value="ECO:0007669"/>
    <property type="project" value="TreeGrafter"/>
</dbReference>
<evidence type="ECO:0000313" key="8">
    <source>
        <dbReference type="EMBL" id="PVD28189.1"/>
    </source>
</evidence>
<dbReference type="InterPro" id="IPR038742">
    <property type="entry name" value="FRS2_PTB"/>
</dbReference>
<keyword evidence="9" id="KW-1185">Reference proteome</keyword>
<dbReference type="PANTHER" id="PTHR21258">
    <property type="entry name" value="DOCKING PROTEIN RELATED"/>
    <property type="match status" value="1"/>
</dbReference>
<keyword evidence="3" id="KW-0519">Myristate</keyword>
<dbReference type="CDD" id="cd01202">
    <property type="entry name" value="PTB_FRS2"/>
    <property type="match status" value="1"/>
</dbReference>
<dbReference type="STRING" id="400727.A0A2T7P444"/>
<evidence type="ECO:0000256" key="1">
    <source>
        <dbReference type="ARBA" id="ARBA00004370"/>
    </source>
</evidence>
<name>A0A2T7P444_POMCA</name>
<evidence type="ECO:0000256" key="5">
    <source>
        <dbReference type="ARBA" id="ARBA00023288"/>
    </source>
</evidence>
<keyword evidence="2" id="KW-0597">Phosphoprotein</keyword>
<dbReference type="Pfam" id="PF02174">
    <property type="entry name" value="IRS"/>
    <property type="match status" value="1"/>
</dbReference>
<evidence type="ECO:0000256" key="6">
    <source>
        <dbReference type="SAM" id="MobiDB-lite"/>
    </source>
</evidence>
<feature type="region of interest" description="Disordered" evidence="6">
    <location>
        <begin position="398"/>
        <end position="467"/>
    </location>
</feature>
<reference evidence="8 9" key="1">
    <citation type="submission" date="2018-04" db="EMBL/GenBank/DDBJ databases">
        <title>The genome of golden apple snail Pomacea canaliculata provides insight into stress tolerance and invasive adaptation.</title>
        <authorList>
            <person name="Liu C."/>
            <person name="Liu B."/>
            <person name="Ren Y."/>
            <person name="Zhang Y."/>
            <person name="Wang H."/>
            <person name="Li S."/>
            <person name="Jiang F."/>
            <person name="Yin L."/>
            <person name="Zhang G."/>
            <person name="Qian W."/>
            <person name="Fan W."/>
        </authorList>
    </citation>
    <scope>NUCLEOTIDE SEQUENCE [LARGE SCALE GENOMIC DNA]</scope>
    <source>
        <strain evidence="8">SZHN2017</strain>
        <tissue evidence="8">Muscle</tissue>
    </source>
</reference>
<sequence length="467" mass="49568">MGCTLSSGRVDNGACTFRVYNVDRDGIELNPGKIQVSATDLILYQKGKEPIHWPLRCLRRYGFDAELFSFESGRRCPTGSGIYAFKCRHAEALFNLVQESIQRAGQEDQMRASGGSGSMTGPRVFQAPSCPSSRPASLAEPLEQYGFMVASNGSSDRQMALNDLGSQQHLYINGTVVPDSSHHYINTGLGGRSMTEAFSIDEAAPLIDFMNRPGQHMGPSGGRSQVNYAVLDLPSSMENLLDEDGQGAVHNFPRANPVCASHASAAAALNRLSMPQDLMGALGPEDIALQPADSDVFLSDGGDSAYNRTYININEPSPPMTRCSESSASEPAASGAGGTATGNGNSKPSGGLSVDHLYGPTANYANFKVHEVNGGLQQQARQQEPTGIIYIQLDLNQVPGSESQGQPGGNSISPTSPTSMVSISESPGYATIDFDRTEALSYSTRGGADGEDDPGIRKTRHNSTIGM</sequence>
<keyword evidence="4" id="KW-0472">Membrane</keyword>
<protein>
    <recommendedName>
        <fullName evidence="7">IRS-type PTB domain-containing protein</fullName>
    </recommendedName>
</protein>
<dbReference type="GO" id="GO:0005068">
    <property type="term" value="F:transmembrane receptor protein tyrosine kinase adaptor activity"/>
    <property type="evidence" value="ECO:0007669"/>
    <property type="project" value="TreeGrafter"/>
</dbReference>
<dbReference type="InterPro" id="IPR011993">
    <property type="entry name" value="PH-like_dom_sf"/>
</dbReference>
<dbReference type="SMART" id="SM01244">
    <property type="entry name" value="IRS"/>
    <property type="match status" value="1"/>
</dbReference>
<dbReference type="OMA" id="PIRWPLR"/>
<feature type="domain" description="IRS-type PTB" evidence="7">
    <location>
        <begin position="9"/>
        <end position="111"/>
    </location>
</feature>
<feature type="region of interest" description="Disordered" evidence="6">
    <location>
        <begin position="106"/>
        <end position="136"/>
    </location>
</feature>
<proteinExistence type="predicted"/>
<dbReference type="Proteomes" id="UP000245119">
    <property type="component" value="Linkage Group LG6"/>
</dbReference>